<dbReference type="SUPFAM" id="SSF52096">
    <property type="entry name" value="ClpP/crotonase"/>
    <property type="match status" value="1"/>
</dbReference>
<proteinExistence type="predicted"/>
<keyword evidence="3" id="KW-1185">Reference proteome</keyword>
<dbReference type="PANTHER" id="PTHR11261:SF3">
    <property type="entry name" value="RETINOL-BINDING PROTEIN 3"/>
    <property type="match status" value="1"/>
</dbReference>
<dbReference type="SMART" id="SM00245">
    <property type="entry name" value="TSPc"/>
    <property type="match status" value="1"/>
</dbReference>
<evidence type="ECO:0000313" key="2">
    <source>
        <dbReference type="EMBL" id="NRN70298.1"/>
    </source>
</evidence>
<dbReference type="Gene3D" id="3.90.226.10">
    <property type="entry name" value="2-enoyl-CoA Hydratase, Chain A, domain 1"/>
    <property type="match status" value="1"/>
</dbReference>
<dbReference type="InterPro" id="IPR029045">
    <property type="entry name" value="ClpP/crotonase-like_dom_sf"/>
</dbReference>
<reference evidence="2 3" key="1">
    <citation type="submission" date="2020-01" db="EMBL/GenBank/DDBJ databases">
        <title>Kibdelosporangium persica a novel Actinomycetes from a hot desert in Iran.</title>
        <authorList>
            <person name="Safaei N."/>
            <person name="Zaburannyi N."/>
            <person name="Mueller R."/>
            <person name="Wink J."/>
        </authorList>
    </citation>
    <scope>NUCLEOTIDE SEQUENCE [LARGE SCALE GENOMIC DNA]</scope>
    <source>
        <strain evidence="2 3">4NS15</strain>
    </source>
</reference>
<dbReference type="PANTHER" id="PTHR11261">
    <property type="entry name" value="INTERPHOTORECEPTOR RETINOID-BINDING PROTEIN"/>
    <property type="match status" value="1"/>
</dbReference>
<sequence length="313" mass="33834">MGTDWAWEIETISRLVAERYVFPDVAESIVEVLSTITYDHIDDAESFAAAVTADLQSVNGDQHLRVEHQATEIVEGPADEQKYRQEAELDGHGIAAVRRLDGNVGLLDIRTMHSVAVSGAAAVAAMNLLAATDVLLIDLRRNRGGDPAMVALLCSFLFDVPTHLNDVYSRPHDGIGQFWTSAYVPGPKFGADKPVYVLTSAETFSGGEELANDLRELKRATLVGEVTRGGAHPAGAHRVSAHLRIKVPWGRAINPVSGTNWEGVGVQPHIAVPADEAFDTAYRLAISHVLELGGDGVRRAVADQARKVAEHLW</sequence>
<protein>
    <submittedName>
        <fullName evidence="2">Interphotoreceptor retinoid-binding protein</fullName>
    </submittedName>
</protein>
<comment type="caution">
    <text evidence="2">The sequence shown here is derived from an EMBL/GenBank/DDBJ whole genome shotgun (WGS) entry which is preliminary data.</text>
</comment>
<dbReference type="Pfam" id="PF03572">
    <property type="entry name" value="Peptidase_S41"/>
    <property type="match status" value="1"/>
</dbReference>
<name>A0ABX2FFZ5_9PSEU</name>
<feature type="domain" description="Tail specific protease" evidence="1">
    <location>
        <begin position="77"/>
        <end position="273"/>
    </location>
</feature>
<organism evidence="2 3">
    <name type="scientific">Kibdelosporangium persicum</name>
    <dbReference type="NCBI Taxonomy" id="2698649"/>
    <lineage>
        <taxon>Bacteria</taxon>
        <taxon>Bacillati</taxon>
        <taxon>Actinomycetota</taxon>
        <taxon>Actinomycetes</taxon>
        <taxon>Pseudonocardiales</taxon>
        <taxon>Pseudonocardiaceae</taxon>
        <taxon>Kibdelosporangium</taxon>
    </lineage>
</organism>
<dbReference type="CDD" id="cd07563">
    <property type="entry name" value="Peptidase_S41_IRBP"/>
    <property type="match status" value="1"/>
</dbReference>
<evidence type="ECO:0000259" key="1">
    <source>
        <dbReference type="SMART" id="SM00245"/>
    </source>
</evidence>
<gene>
    <name evidence="2" type="ORF">GC106_75630</name>
</gene>
<dbReference type="Pfam" id="PF11918">
    <property type="entry name" value="Peptidase_S41_N"/>
    <property type="match status" value="1"/>
</dbReference>
<dbReference type="EMBL" id="JAAATY010000036">
    <property type="protein sequence ID" value="NRN70298.1"/>
    <property type="molecule type" value="Genomic_DNA"/>
</dbReference>
<dbReference type="Proteomes" id="UP000763557">
    <property type="component" value="Unassembled WGS sequence"/>
</dbReference>
<evidence type="ECO:0000313" key="3">
    <source>
        <dbReference type="Proteomes" id="UP000763557"/>
    </source>
</evidence>
<dbReference type="Gene3D" id="3.30.750.44">
    <property type="match status" value="1"/>
</dbReference>
<dbReference type="InterPro" id="IPR005151">
    <property type="entry name" value="Tail-specific_protease"/>
</dbReference>
<accession>A0ABX2FFZ5</accession>
<dbReference type="RefSeq" id="WP_173141410.1">
    <property type="nucleotide sequence ID" value="NZ_CBCSGW010000035.1"/>
</dbReference>